<evidence type="ECO:0000313" key="3">
    <source>
        <dbReference type="EMBL" id="OGZ05598.1"/>
    </source>
</evidence>
<dbReference type="Gene3D" id="2.120.10.80">
    <property type="entry name" value="Kelch-type beta propeller"/>
    <property type="match status" value="3"/>
</dbReference>
<dbReference type="Proteomes" id="UP000177122">
    <property type="component" value="Unassembled WGS sequence"/>
</dbReference>
<dbReference type="SUPFAM" id="SSF117281">
    <property type="entry name" value="Kelch motif"/>
    <property type="match status" value="1"/>
</dbReference>
<dbReference type="InterPro" id="IPR015915">
    <property type="entry name" value="Kelch-typ_b-propeller"/>
</dbReference>
<dbReference type="PROSITE" id="PS50853">
    <property type="entry name" value="FN3"/>
    <property type="match status" value="1"/>
</dbReference>
<dbReference type="InterPro" id="IPR013783">
    <property type="entry name" value="Ig-like_fold"/>
</dbReference>
<dbReference type="EMBL" id="MHLI01000008">
    <property type="protein sequence ID" value="OGZ05598.1"/>
    <property type="molecule type" value="Genomic_DNA"/>
</dbReference>
<keyword evidence="1" id="KW-0812">Transmembrane</keyword>
<dbReference type="InterPro" id="IPR036116">
    <property type="entry name" value="FN3_sf"/>
</dbReference>
<gene>
    <name evidence="3" type="ORF">A2845_04525</name>
</gene>
<dbReference type="GO" id="GO:0046872">
    <property type="term" value="F:metal ion binding"/>
    <property type="evidence" value="ECO:0007669"/>
    <property type="project" value="InterPro"/>
</dbReference>
<sequence length="2195" mass="234437">MKNINLTALFYKINKIRRSKEVELRDTLKHEKETLLPFRALSISLFFISLIEGILRFAIILTKDSETTYEVLYKERGVHPSIERHSHDGFKKYHARVRLFTATTGLVIVMTSSLAGLAINFATGVYQTALAATFSWTQSDWTTLTSNTTGYPAPANWTEYAATSTNIVGGTTLSLSTISTSVTQTSDADFNAGTQSTTVVSGGGAGASVVLAGTSIPVNAWDTALKAAPGAIAIGSNIIRNGADDTIYVTQGGGTTGFYKYTISTNMWTTLAVVPGALANGSNMIRNGADDTIYVTQGNSTTGFYKYTISTNTWTSLTAIPGSVYTNSSMISNGADDTIYVTQGGGNTGFYKYTISTNTWTSLAVNPGVGAGSRMIRNGADDTIYVTQGNSTTGFYRYTISTNTWTTLAVAPGALSDGSSMIRNGADDTIYVTRGNMTANFYKYTISTNAWTSLAITPGPLSYGSSMIRNGANDTIYVTQATSYTSFYKYTISTNTWTSLAAIPGGPYTGSSMISNGADDTIYVTQGNSTTGFYKYTISTNTWAGSNVSSLAATPGTLAQGSNMIRNGADDTIYVTRGNMTANFYKYTISTNAWTSLAITPGPLSYGSSMIRNGANDTIYVTQATSYTSFYKYTISTNTWTSLAAIPGGPYTGSSMISNGADDTIYVTQGNSTTGFYKYTISTNTWAGSNVSSLAATPGTLAQGSNMIRNGADDTIYVTQGNSATGFYRYTISTNTWTTLAVVPGILDSGSSMIRNGADDTIYVTQGGTVGLAGFYKYTISTNTWTTLTVVPGALNNGSDMIRNGADDTIYVTQCGNLTGFYKYTISTNTWMTLAVAPGTLADGSSMIRNGADDTIYVTRGGSNTGFYKYTISTNTWTTLAVAPGALSNGSSMIRNGADDTIYVTQSTGNTGFYKFIIQTAVYSTLGTFTSSVLDSLAGQGSISYSLSTPANTTASIDVRAGDTLVPDGSWTAWQTGVLSGGSISGLGVHRYVQYRANFGTTNTATSPTLSDVTIVSNRYPSGQTLTSSKFDTGNTANLMGGTTWNEDATLPAGTYVAISLRASSTAATVASTDWATLSSTSTGCSKSGTTVTCLSSALPSSVRDGMDDQWFQYMITLSSSGASTPSMADLTISYVMNLQPELQNVTAAEQTDGTVLISYDTRDPDATFGTFTPGTVLPSFEYSTNSGGTWTPIVTGLSADATTSKAVSELTWNTYTTVWDAKSTLNGVFSSTTQVRVTVNDGELAKNTAALASLAFPLDEKNPAFGAIPLIIQATYSPALATINASDDSAMEMKLGRMPDLSDAIWVPFASSSTITLVAEPDTVYLQLRDAHANETAITAVTTPNTPVGVGILDLSNDLTFRLFISWGVTPVPGPGFGAYRIYRSVAGGPYELYRTITNRMDNYILDDNGGAMLDTNLTYYYKLYVDDANGNTSYYSPVVSDAPNGQSVDSTPPTITGESATTTTQGATISWTTSELADSSVGFCVSPCSDYSLTQGVTSYVTNHEVSITGLTPGQTYDYVVTSRDPSGNLASSTPLSFTTRSGALIANVAVIRASNTNADISWDTNIAANANVVYAMNTPPTGGIEFFTGMAAYLTTHKVTLEGLIPGQTYYFYVQSTDEAGNLAEDKNVVNGVKEYYKFNTSDDLSAPIITNVATGTVIDIAAVISWDTDEAANGTVEWGTTTGIYASSTVHTTYDMSHFIQIDGLTPLTPYYYRVSSADQNGNIATSTEYSFTTKEQSFGEADRVVQLVVYASARQPDGVAQVLYDEAKKALQDAQDALALRTDELAQKTTELATAVKELTDIKTEIFGLRADETTDPKAILRIVSEKFSALTKSFEGSTSLNLTEGELTPAMKTLRELAQAVPPPIIRGAPEVVIGANMVSIAWTSDKETNSMIALAKKDEFDSAREDPYKQEFGKAEIYEMDHKVTLENLLPSTEYHFQIRSTSQLGTKVRTRDYTFVTPVELPEITNASVAQLEGGKVRFAWHTNVLTNSAVRYTPYVNGKPMESRGDTFGKSDYVNDHAVILEQLKSGTTYGIELLSTDPHGNTARRDMANYTTGKDIAPPEITQVRTDITVFPGAGNKIQVIVFWGTDELSTSQVLYDEGVAGVEGTEPALSTSETIDMGTKHTIVIANWKPNTVYRFRVASTDASGNRAESKDFTVKTPQQKASIIDIIIANFSSTFGWTKNIGL</sequence>
<dbReference type="Gene3D" id="2.60.40.10">
    <property type="entry name" value="Immunoglobulins"/>
    <property type="match status" value="2"/>
</dbReference>
<keyword evidence="1" id="KW-0472">Membrane</keyword>
<evidence type="ECO:0000256" key="1">
    <source>
        <dbReference type="SAM" id="Phobius"/>
    </source>
</evidence>
<dbReference type="CDD" id="cd00063">
    <property type="entry name" value="FN3"/>
    <property type="match status" value="1"/>
</dbReference>
<dbReference type="SMART" id="SM00060">
    <property type="entry name" value="FN3"/>
    <property type="match status" value="6"/>
</dbReference>
<dbReference type="InterPro" id="IPR052392">
    <property type="entry name" value="Kelch-BTB_domain-containing"/>
</dbReference>
<dbReference type="InterPro" id="IPR015914">
    <property type="entry name" value="PAPs_N"/>
</dbReference>
<feature type="transmembrane region" description="Helical" evidence="1">
    <location>
        <begin position="38"/>
        <end position="59"/>
    </location>
</feature>
<feature type="transmembrane region" description="Helical" evidence="1">
    <location>
        <begin position="99"/>
        <end position="119"/>
    </location>
</feature>
<organism evidence="3 4">
    <name type="scientific">Candidatus Lloydbacteria bacterium RIFCSPHIGHO2_01_FULL_49_22</name>
    <dbReference type="NCBI Taxonomy" id="1798658"/>
    <lineage>
        <taxon>Bacteria</taxon>
        <taxon>Candidatus Lloydiibacteriota</taxon>
    </lineage>
</organism>
<feature type="domain" description="Fibronectin type-III" evidence="2">
    <location>
        <begin position="1454"/>
        <end position="1545"/>
    </location>
</feature>
<dbReference type="SUPFAM" id="SSF50965">
    <property type="entry name" value="Galactose oxidase, central domain"/>
    <property type="match status" value="2"/>
</dbReference>
<dbReference type="Gene3D" id="2.60.40.380">
    <property type="entry name" value="Purple acid phosphatase-like, N-terminal"/>
    <property type="match status" value="2"/>
</dbReference>
<dbReference type="PANTHER" id="PTHR46375:SF3">
    <property type="entry name" value="KELCH REPEAT AND BTB DOMAIN-CONTAINING PROTEIN 13"/>
    <property type="match status" value="1"/>
</dbReference>
<accession>A0A1G2CYK9</accession>
<keyword evidence="1" id="KW-1133">Transmembrane helix</keyword>
<proteinExistence type="predicted"/>
<dbReference type="InterPro" id="IPR003961">
    <property type="entry name" value="FN3_dom"/>
</dbReference>
<dbReference type="GO" id="GO:0003993">
    <property type="term" value="F:acid phosphatase activity"/>
    <property type="evidence" value="ECO:0007669"/>
    <property type="project" value="InterPro"/>
</dbReference>
<protein>
    <recommendedName>
        <fullName evidence="2">Fibronectin type-III domain-containing protein</fullName>
    </recommendedName>
</protein>
<dbReference type="InterPro" id="IPR011043">
    <property type="entry name" value="Gal_Oxase/kelch_b-propeller"/>
</dbReference>
<comment type="caution">
    <text evidence="3">The sequence shown here is derived from an EMBL/GenBank/DDBJ whole genome shotgun (WGS) entry which is preliminary data.</text>
</comment>
<name>A0A1G2CYK9_9BACT</name>
<dbReference type="SUPFAM" id="SSF49265">
    <property type="entry name" value="Fibronectin type III"/>
    <property type="match status" value="2"/>
</dbReference>
<dbReference type="PANTHER" id="PTHR46375">
    <property type="entry name" value="KELCH REPEAT AND BTB DOMAIN-CONTAINING PROTEIN 13-RELATED"/>
    <property type="match status" value="1"/>
</dbReference>
<evidence type="ECO:0000259" key="2">
    <source>
        <dbReference type="PROSITE" id="PS50853"/>
    </source>
</evidence>
<dbReference type="Pfam" id="PF16656">
    <property type="entry name" value="Pur_ac_phosph_N"/>
    <property type="match status" value="1"/>
</dbReference>
<evidence type="ECO:0000313" key="4">
    <source>
        <dbReference type="Proteomes" id="UP000177122"/>
    </source>
</evidence>
<reference evidence="3 4" key="1">
    <citation type="journal article" date="2016" name="Nat. Commun.">
        <title>Thousands of microbial genomes shed light on interconnected biogeochemical processes in an aquifer system.</title>
        <authorList>
            <person name="Anantharaman K."/>
            <person name="Brown C.T."/>
            <person name="Hug L.A."/>
            <person name="Sharon I."/>
            <person name="Castelle C.J."/>
            <person name="Probst A.J."/>
            <person name="Thomas B.C."/>
            <person name="Singh A."/>
            <person name="Wilkins M.J."/>
            <person name="Karaoz U."/>
            <person name="Brodie E.L."/>
            <person name="Williams K.H."/>
            <person name="Hubbard S.S."/>
            <person name="Banfield J.F."/>
        </authorList>
    </citation>
    <scope>NUCLEOTIDE SEQUENCE [LARGE SCALE GENOMIC DNA]</scope>
</reference>